<sequence length="109" mass="12049">MLSRPTTVFHVLLRVRHFCSSGDGYVHMEQEFSCLMGENSAQPKIVGKTNSIGKFSLKRFCSNMGNTSVFKIISWKCLQKARTVKYEIGNGTSPIVDSGVIGCSQTLKV</sequence>
<evidence type="ECO:0000313" key="2">
    <source>
        <dbReference type="Proteomes" id="UP000593562"/>
    </source>
</evidence>
<organism evidence="1 2">
    <name type="scientific">Tripterygium wilfordii</name>
    <name type="common">Thunder God vine</name>
    <dbReference type="NCBI Taxonomy" id="458696"/>
    <lineage>
        <taxon>Eukaryota</taxon>
        <taxon>Viridiplantae</taxon>
        <taxon>Streptophyta</taxon>
        <taxon>Embryophyta</taxon>
        <taxon>Tracheophyta</taxon>
        <taxon>Spermatophyta</taxon>
        <taxon>Magnoliopsida</taxon>
        <taxon>eudicotyledons</taxon>
        <taxon>Gunneridae</taxon>
        <taxon>Pentapetalae</taxon>
        <taxon>rosids</taxon>
        <taxon>fabids</taxon>
        <taxon>Celastrales</taxon>
        <taxon>Celastraceae</taxon>
        <taxon>Tripterygium</taxon>
    </lineage>
</organism>
<gene>
    <name evidence="1" type="ORF">HS088_TW11G00043</name>
</gene>
<comment type="caution">
    <text evidence="1">The sequence shown here is derived from an EMBL/GenBank/DDBJ whole genome shotgun (WGS) entry which is preliminary data.</text>
</comment>
<name>A0A7J7D0Y9_TRIWF</name>
<accession>A0A7J7D0Y9</accession>
<proteinExistence type="predicted"/>
<dbReference type="Proteomes" id="UP000593562">
    <property type="component" value="Unassembled WGS sequence"/>
</dbReference>
<dbReference type="InParanoid" id="A0A7J7D0Y9"/>
<dbReference type="AlphaFoldDB" id="A0A7J7D0Y9"/>
<evidence type="ECO:0000313" key="1">
    <source>
        <dbReference type="EMBL" id="KAF5739980.1"/>
    </source>
</evidence>
<keyword evidence="2" id="KW-1185">Reference proteome</keyword>
<dbReference type="EMBL" id="JAAARO010000011">
    <property type="protein sequence ID" value="KAF5739980.1"/>
    <property type="molecule type" value="Genomic_DNA"/>
</dbReference>
<reference evidence="1 2" key="1">
    <citation type="journal article" date="2020" name="Nat. Commun.">
        <title>Genome of Tripterygium wilfordii and identification of cytochrome P450 involved in triptolide biosynthesis.</title>
        <authorList>
            <person name="Tu L."/>
            <person name="Su P."/>
            <person name="Zhang Z."/>
            <person name="Gao L."/>
            <person name="Wang J."/>
            <person name="Hu T."/>
            <person name="Zhou J."/>
            <person name="Zhang Y."/>
            <person name="Zhao Y."/>
            <person name="Liu Y."/>
            <person name="Song Y."/>
            <person name="Tong Y."/>
            <person name="Lu Y."/>
            <person name="Yang J."/>
            <person name="Xu C."/>
            <person name="Jia M."/>
            <person name="Peters R.J."/>
            <person name="Huang L."/>
            <person name="Gao W."/>
        </authorList>
    </citation>
    <scope>NUCLEOTIDE SEQUENCE [LARGE SCALE GENOMIC DNA]</scope>
    <source>
        <strain evidence="2">cv. XIE 37</strain>
        <tissue evidence="1">Leaf</tissue>
    </source>
</reference>
<protein>
    <submittedName>
        <fullName evidence="1">Uncharacterized protein</fullName>
    </submittedName>
</protein>